<accession>A0ABM0R825</accession>
<feature type="region of interest" description="Disordered" evidence="5">
    <location>
        <begin position="1"/>
        <end position="91"/>
    </location>
</feature>
<dbReference type="SMART" id="SM00527">
    <property type="entry name" value="HMG17"/>
    <property type="match status" value="1"/>
</dbReference>
<feature type="compositionally biased region" description="Basic and acidic residues" evidence="5">
    <location>
        <begin position="33"/>
        <end position="49"/>
    </location>
</feature>
<keyword evidence="3" id="KW-0238">DNA-binding</keyword>
<keyword evidence="6" id="KW-1185">Reference proteome</keyword>
<evidence type="ECO:0000256" key="5">
    <source>
        <dbReference type="SAM" id="MobiDB-lite"/>
    </source>
</evidence>
<dbReference type="InterPro" id="IPR000079">
    <property type="entry name" value="HMGN_fam"/>
</dbReference>
<evidence type="ECO:0000256" key="4">
    <source>
        <dbReference type="ARBA" id="ARBA00023242"/>
    </source>
</evidence>
<dbReference type="Proteomes" id="UP000694923">
    <property type="component" value="Unplaced"/>
</dbReference>
<gene>
    <name evidence="7" type="primary">LOC103595210</name>
</gene>
<evidence type="ECO:0000256" key="3">
    <source>
        <dbReference type="ARBA" id="ARBA00023125"/>
    </source>
</evidence>
<organism evidence="6 7">
    <name type="scientific">Galeopterus variegatus</name>
    <name type="common">Malayan flying lemur</name>
    <name type="synonym">Cynocephalus variegatus</name>
    <dbReference type="NCBI Taxonomy" id="482537"/>
    <lineage>
        <taxon>Eukaryota</taxon>
        <taxon>Metazoa</taxon>
        <taxon>Chordata</taxon>
        <taxon>Craniata</taxon>
        <taxon>Vertebrata</taxon>
        <taxon>Euteleostomi</taxon>
        <taxon>Mammalia</taxon>
        <taxon>Eutheria</taxon>
        <taxon>Euarchontoglires</taxon>
        <taxon>Dermoptera</taxon>
        <taxon>Cynocephalidae</taxon>
        <taxon>Galeopterus</taxon>
    </lineage>
</organism>
<proteinExistence type="inferred from homology"/>
<evidence type="ECO:0000313" key="6">
    <source>
        <dbReference type="Proteomes" id="UP000694923"/>
    </source>
</evidence>
<evidence type="ECO:0000256" key="1">
    <source>
        <dbReference type="ARBA" id="ARBA00004123"/>
    </source>
</evidence>
<keyword evidence="4" id="KW-0539">Nucleus</keyword>
<evidence type="ECO:0000256" key="2">
    <source>
        <dbReference type="ARBA" id="ARBA00007696"/>
    </source>
</evidence>
<feature type="compositionally biased region" description="Basic and acidic residues" evidence="5">
    <location>
        <begin position="57"/>
        <end position="68"/>
    </location>
</feature>
<dbReference type="RefSeq" id="XP_008576766.1">
    <property type="nucleotide sequence ID" value="XM_008578544.1"/>
</dbReference>
<dbReference type="Pfam" id="PF01101">
    <property type="entry name" value="HMG14_17"/>
    <property type="match status" value="1"/>
</dbReference>
<dbReference type="PRINTS" id="PR00925">
    <property type="entry name" value="NONHISHMG17"/>
</dbReference>
<evidence type="ECO:0000313" key="7">
    <source>
        <dbReference type="RefSeq" id="XP_008576766.1"/>
    </source>
</evidence>
<name>A0ABM0R825_GALVR</name>
<comment type="subcellular location">
    <subcellularLocation>
        <location evidence="1">Nucleus</location>
    </subcellularLocation>
</comment>
<protein>
    <submittedName>
        <fullName evidence="7">Non-histone chromosomal protein HMG-14-like</fullName>
    </submittedName>
</protein>
<sequence length="143" mass="15993">MPKRKVSSAEGAAKEEPKKRWARLSAEPAPTKVEAKPKQAAAKDGEQTKGKRGAKGKQAEVTDQETKDLPAGNGETKNDESPASEDAGEKEAVRSISYSMSYQWFLSLLYNPEEYFYQLFCKCKFFSNSRNIFKEGIPPHPIF</sequence>
<dbReference type="PANTHER" id="PTHR23087:SF12">
    <property type="entry name" value="NON-HISTONE CHROMOSOMAL PROTEIN HMG-14"/>
    <property type="match status" value="1"/>
</dbReference>
<reference evidence="7" key="1">
    <citation type="submission" date="2025-08" db="UniProtKB">
        <authorList>
            <consortium name="RefSeq"/>
        </authorList>
    </citation>
    <scope>IDENTIFICATION</scope>
</reference>
<comment type="similarity">
    <text evidence="2">Belongs to the HMGN family.</text>
</comment>
<dbReference type="PANTHER" id="PTHR23087">
    <property type="entry name" value="NONHISTONE CHROMOSOMAL PROTEIN HMG"/>
    <property type="match status" value="1"/>
</dbReference>
<dbReference type="GeneID" id="103595210"/>